<evidence type="ECO:0000313" key="3">
    <source>
        <dbReference type="Proteomes" id="UP000007800"/>
    </source>
</evidence>
<protein>
    <submittedName>
        <fullName evidence="2">Uncharacterized protein</fullName>
    </submittedName>
</protein>
<feature type="signal peptide" evidence="1">
    <location>
        <begin position="1"/>
        <end position="16"/>
    </location>
</feature>
<gene>
    <name evidence="2" type="ORF">Pmar_PMAR022191</name>
</gene>
<dbReference type="InParanoid" id="C5LMI2"/>
<keyword evidence="1" id="KW-0732">Signal</keyword>
<accession>C5LMI2</accession>
<dbReference type="EMBL" id="GG683530">
    <property type="protein sequence ID" value="EER02062.1"/>
    <property type="molecule type" value="Genomic_DNA"/>
</dbReference>
<sequence>MLLLTLPFLLPLSLTAYSIKKIHFKETERLNVKKIRAWLGDSMWLLEHPAIAAANDDNNKKDNYLLLYRHKIGVVAIDLARFENVCFEMSLPRE</sequence>
<keyword evidence="3" id="KW-1185">Reference proteome</keyword>
<evidence type="ECO:0000313" key="2">
    <source>
        <dbReference type="EMBL" id="EER02062.1"/>
    </source>
</evidence>
<feature type="chain" id="PRO_5002952484" evidence="1">
    <location>
        <begin position="17"/>
        <end position="94"/>
    </location>
</feature>
<dbReference type="AlphaFoldDB" id="C5LMI2"/>
<proteinExistence type="predicted"/>
<evidence type="ECO:0000256" key="1">
    <source>
        <dbReference type="SAM" id="SignalP"/>
    </source>
</evidence>
<reference evidence="2 3" key="1">
    <citation type="submission" date="2008-07" db="EMBL/GenBank/DDBJ databases">
        <authorList>
            <person name="El-Sayed N."/>
            <person name="Caler E."/>
            <person name="Inman J."/>
            <person name="Amedeo P."/>
            <person name="Hass B."/>
            <person name="Wortman J."/>
        </authorList>
    </citation>
    <scope>NUCLEOTIDE SEQUENCE [LARGE SCALE GENOMIC DNA]</scope>
    <source>
        <strain evidence="3">ATCC 50983 / TXsc</strain>
    </source>
</reference>
<dbReference type="RefSeq" id="XP_002769344.1">
    <property type="nucleotide sequence ID" value="XM_002769298.1"/>
</dbReference>
<dbReference type="GeneID" id="9054783"/>
<organism evidence="3">
    <name type="scientific">Perkinsus marinus (strain ATCC 50983 / TXsc)</name>
    <dbReference type="NCBI Taxonomy" id="423536"/>
    <lineage>
        <taxon>Eukaryota</taxon>
        <taxon>Sar</taxon>
        <taxon>Alveolata</taxon>
        <taxon>Perkinsozoa</taxon>
        <taxon>Perkinsea</taxon>
        <taxon>Perkinsida</taxon>
        <taxon>Perkinsidae</taxon>
        <taxon>Perkinsus</taxon>
    </lineage>
</organism>
<name>C5LMI2_PERM5</name>
<dbReference type="Proteomes" id="UP000007800">
    <property type="component" value="Unassembled WGS sequence"/>
</dbReference>